<dbReference type="InterPro" id="IPR025665">
    <property type="entry name" value="Beta-barrel_OMP_2"/>
</dbReference>
<evidence type="ECO:0000313" key="3">
    <source>
        <dbReference type="EMBL" id="SDL75469.1"/>
    </source>
</evidence>
<dbReference type="Pfam" id="PF13568">
    <property type="entry name" value="OMP_b-brl_2"/>
    <property type="match status" value="1"/>
</dbReference>
<dbReference type="RefSeq" id="WP_090698539.1">
    <property type="nucleotide sequence ID" value="NZ_FNHH01000002.1"/>
</dbReference>
<feature type="signal peptide" evidence="1">
    <location>
        <begin position="1"/>
        <end position="19"/>
    </location>
</feature>
<dbReference type="OrthoDB" id="666719at2"/>
<organism evidence="3 4">
    <name type="scientific">Daejeonella rubra</name>
    <dbReference type="NCBI Taxonomy" id="990371"/>
    <lineage>
        <taxon>Bacteria</taxon>
        <taxon>Pseudomonadati</taxon>
        <taxon>Bacteroidota</taxon>
        <taxon>Sphingobacteriia</taxon>
        <taxon>Sphingobacteriales</taxon>
        <taxon>Sphingobacteriaceae</taxon>
        <taxon>Daejeonella</taxon>
    </lineage>
</organism>
<evidence type="ECO:0000256" key="1">
    <source>
        <dbReference type="SAM" id="SignalP"/>
    </source>
</evidence>
<protein>
    <recommendedName>
        <fullName evidence="2">Outer membrane protein beta-barrel domain-containing protein</fullName>
    </recommendedName>
</protein>
<dbReference type="Proteomes" id="UP000199226">
    <property type="component" value="Unassembled WGS sequence"/>
</dbReference>
<gene>
    <name evidence="3" type="ORF">SAMN05421813_10239</name>
</gene>
<name>A0A1G9MMM5_9SPHI</name>
<evidence type="ECO:0000259" key="2">
    <source>
        <dbReference type="Pfam" id="PF13568"/>
    </source>
</evidence>
<feature type="chain" id="PRO_5011552308" description="Outer membrane protein beta-barrel domain-containing protein" evidence="1">
    <location>
        <begin position="20"/>
        <end position="269"/>
    </location>
</feature>
<accession>A0A1G9MMM5</accession>
<keyword evidence="1" id="KW-0732">Signal</keyword>
<feature type="domain" description="Outer membrane protein beta-barrel" evidence="2">
    <location>
        <begin position="103"/>
        <end position="235"/>
    </location>
</feature>
<evidence type="ECO:0000313" key="4">
    <source>
        <dbReference type="Proteomes" id="UP000199226"/>
    </source>
</evidence>
<keyword evidence="4" id="KW-1185">Reference proteome</keyword>
<dbReference type="STRING" id="990371.SAMN05421813_10239"/>
<proteinExistence type="predicted"/>
<reference evidence="4" key="1">
    <citation type="submission" date="2016-10" db="EMBL/GenBank/DDBJ databases">
        <authorList>
            <person name="Varghese N."/>
            <person name="Submissions S."/>
        </authorList>
    </citation>
    <scope>NUCLEOTIDE SEQUENCE [LARGE SCALE GENOMIC DNA]</scope>
    <source>
        <strain evidence="4">DSM 24536</strain>
    </source>
</reference>
<dbReference type="AlphaFoldDB" id="A0A1G9MMM5"/>
<dbReference type="EMBL" id="FNHH01000002">
    <property type="protein sequence ID" value="SDL75469.1"/>
    <property type="molecule type" value="Genomic_DNA"/>
</dbReference>
<sequence>MKRLLVCALLCTFAAGAFAQDKKDTVLVITRDTTNKDRKSVTISFGDKDSNDDSTKTEVKSKTKFSFQFIAARFDLGLSTYTDKGSFTLSAANSYLERETWKSSNFGFEFFQMGYRFNSYFKIYTGAGLDWNHMRLKQNITFQKDKPTLTYVTEAVDFKKNRFSSQYLRIPLSFQLRTKDDKNGDKLNFVFGPEIGFLLNGKIKQVSKENGKEKFKDDYNLNPFRYGAFARLGYGGTGVYVKYYGNDVFANGQGPEDFKNLSFGLMFGF</sequence>